<dbReference type="HOGENOM" id="CLU_000445_30_3_9"/>
<evidence type="ECO:0000313" key="12">
    <source>
        <dbReference type="EMBL" id="EEG52284.1"/>
    </source>
</evidence>
<dbReference type="Gene3D" id="1.10.10.10">
    <property type="entry name" value="Winged helix-like DNA-binding domain superfamily/Winged helix DNA-binding domain"/>
    <property type="match status" value="1"/>
</dbReference>
<evidence type="ECO:0000256" key="5">
    <source>
        <dbReference type="ARBA" id="ARBA00023125"/>
    </source>
</evidence>
<feature type="DNA-binding region" description="OmpR/PhoB-type" evidence="9">
    <location>
        <begin position="169"/>
        <end position="264"/>
    </location>
</feature>
<dbReference type="GO" id="GO:0006355">
    <property type="term" value="P:regulation of DNA-templated transcription"/>
    <property type="evidence" value="ECO:0007669"/>
    <property type="project" value="InterPro"/>
</dbReference>
<evidence type="ECO:0000256" key="6">
    <source>
        <dbReference type="ARBA" id="ARBA00023163"/>
    </source>
</evidence>
<dbReference type="SMART" id="SM00448">
    <property type="entry name" value="REC"/>
    <property type="match status" value="1"/>
</dbReference>
<keyword evidence="4" id="KW-0805">Transcription regulation</keyword>
<dbReference type="InterPro" id="IPR011006">
    <property type="entry name" value="CheY-like_superfamily"/>
</dbReference>
<evidence type="ECO:0000256" key="4">
    <source>
        <dbReference type="ARBA" id="ARBA00023015"/>
    </source>
</evidence>
<dbReference type="GO" id="GO:0000156">
    <property type="term" value="F:phosphorelay response regulator activity"/>
    <property type="evidence" value="ECO:0007669"/>
    <property type="project" value="TreeGrafter"/>
</dbReference>
<evidence type="ECO:0000259" key="10">
    <source>
        <dbReference type="PROSITE" id="PS50110"/>
    </source>
</evidence>
<sequence length="267" mass="30146">MRASESRERPDARILHFGKDFLVGLMVELRYRMNTQRHSGRTGVKNRILVVEDERIISDLICMNLEAAGYETRAVYDGNETAGLLREQGQEAADLALVDIMLPGMDGFALMELFQGKHIPVIYLTAKADVTSKVRGLKLGAEDYIVKPFEVLELLVRMEKVLERTGKMKPELCYGDLVVDLNMHRVWEGGAEVDLKPMEFGLLTVFLKNRNVVLGRDRLLDLVWGSDFYGETRTVDVHVAKLRKKLKSAGAIKTIPKAGYMFEDDGL</sequence>
<protein>
    <recommendedName>
        <fullName evidence="1">Stage 0 sporulation protein A homolog</fullName>
    </recommendedName>
</protein>
<dbReference type="GO" id="GO:0005829">
    <property type="term" value="C:cytosol"/>
    <property type="evidence" value="ECO:0007669"/>
    <property type="project" value="TreeGrafter"/>
</dbReference>
<comment type="function">
    <text evidence="7">May play the central regulatory role in sporulation. It may be an element of the effector pathway responsible for the activation of sporulation genes in response to nutritional stress. Spo0A may act in concert with spo0H (a sigma factor) to control the expression of some genes that are critical to the sporulation process.</text>
</comment>
<evidence type="ECO:0000256" key="7">
    <source>
        <dbReference type="ARBA" id="ARBA00024867"/>
    </source>
</evidence>
<dbReference type="Pfam" id="PF00486">
    <property type="entry name" value="Trans_reg_C"/>
    <property type="match status" value="1"/>
</dbReference>
<dbReference type="CDD" id="cd17574">
    <property type="entry name" value="REC_OmpR"/>
    <property type="match status" value="1"/>
</dbReference>
<comment type="caution">
    <text evidence="12">The sequence shown here is derived from an EMBL/GenBank/DDBJ whole genome shotgun (WGS) entry which is preliminary data.</text>
</comment>
<organism evidence="12 13">
    <name type="scientific">[Clostridium] asparagiforme DSM 15981</name>
    <dbReference type="NCBI Taxonomy" id="518636"/>
    <lineage>
        <taxon>Bacteria</taxon>
        <taxon>Bacillati</taxon>
        <taxon>Bacillota</taxon>
        <taxon>Clostridia</taxon>
        <taxon>Lachnospirales</taxon>
        <taxon>Lachnospiraceae</taxon>
        <taxon>Enterocloster</taxon>
    </lineage>
</organism>
<evidence type="ECO:0000313" key="13">
    <source>
        <dbReference type="Proteomes" id="UP000004756"/>
    </source>
</evidence>
<keyword evidence="13" id="KW-1185">Reference proteome</keyword>
<evidence type="ECO:0000256" key="9">
    <source>
        <dbReference type="PROSITE-ProRule" id="PRU01091"/>
    </source>
</evidence>
<dbReference type="GO" id="GO:0032993">
    <property type="term" value="C:protein-DNA complex"/>
    <property type="evidence" value="ECO:0007669"/>
    <property type="project" value="TreeGrafter"/>
</dbReference>
<accession>C0D8R4</accession>
<reference evidence="12 13" key="1">
    <citation type="submission" date="2009-01" db="EMBL/GenBank/DDBJ databases">
        <authorList>
            <person name="Fulton L."/>
            <person name="Clifton S."/>
            <person name="Fulton B."/>
            <person name="Xu J."/>
            <person name="Minx P."/>
            <person name="Pepin K.H."/>
            <person name="Johnson M."/>
            <person name="Bhonagiri V."/>
            <person name="Nash W.E."/>
            <person name="Mardis E.R."/>
            <person name="Wilson R.K."/>
        </authorList>
    </citation>
    <scope>NUCLEOTIDE SEQUENCE [LARGE SCALE GENOMIC DNA]</scope>
    <source>
        <strain evidence="12 13">DSM 15981</strain>
    </source>
</reference>
<keyword evidence="5 9" id="KW-0238">DNA-binding</keyword>
<dbReference type="Pfam" id="PF00072">
    <property type="entry name" value="Response_reg"/>
    <property type="match status" value="1"/>
</dbReference>
<dbReference type="InterPro" id="IPR039420">
    <property type="entry name" value="WalR-like"/>
</dbReference>
<feature type="modified residue" description="4-aspartylphosphate" evidence="8">
    <location>
        <position position="99"/>
    </location>
</feature>
<name>C0D8R4_9FIRM</name>
<evidence type="ECO:0000256" key="1">
    <source>
        <dbReference type="ARBA" id="ARBA00018672"/>
    </source>
</evidence>
<dbReference type="InterPro" id="IPR001867">
    <property type="entry name" value="OmpR/PhoB-type_DNA-bd"/>
</dbReference>
<evidence type="ECO:0000259" key="11">
    <source>
        <dbReference type="PROSITE" id="PS51755"/>
    </source>
</evidence>
<feature type="domain" description="OmpR/PhoB-type" evidence="11">
    <location>
        <begin position="169"/>
        <end position="264"/>
    </location>
</feature>
<keyword evidence="2 8" id="KW-0597">Phosphoprotein</keyword>
<dbReference type="InterPro" id="IPR036388">
    <property type="entry name" value="WH-like_DNA-bd_sf"/>
</dbReference>
<keyword evidence="6" id="KW-0804">Transcription</keyword>
<feature type="domain" description="Response regulatory" evidence="10">
    <location>
        <begin position="47"/>
        <end position="162"/>
    </location>
</feature>
<reference evidence="12 13" key="2">
    <citation type="submission" date="2009-02" db="EMBL/GenBank/DDBJ databases">
        <title>Draft genome sequence of Clostridium asparagiforme (DSM 15981).</title>
        <authorList>
            <person name="Sudarsanam P."/>
            <person name="Ley R."/>
            <person name="Guruge J."/>
            <person name="Turnbaugh P.J."/>
            <person name="Mahowald M."/>
            <person name="Liep D."/>
            <person name="Gordon J."/>
        </authorList>
    </citation>
    <scope>NUCLEOTIDE SEQUENCE [LARGE SCALE GENOMIC DNA]</scope>
    <source>
        <strain evidence="12 13">DSM 15981</strain>
    </source>
</reference>
<dbReference type="SMART" id="SM00862">
    <property type="entry name" value="Trans_reg_C"/>
    <property type="match status" value="1"/>
</dbReference>
<gene>
    <name evidence="12" type="ORF">CLOSTASPAR_05663</name>
</gene>
<dbReference type="PANTHER" id="PTHR48111:SF40">
    <property type="entry name" value="PHOSPHATE REGULON TRANSCRIPTIONAL REGULATORY PROTEIN PHOB"/>
    <property type="match status" value="1"/>
</dbReference>
<dbReference type="AlphaFoldDB" id="C0D8R4"/>
<dbReference type="GO" id="GO:0000976">
    <property type="term" value="F:transcription cis-regulatory region binding"/>
    <property type="evidence" value="ECO:0007669"/>
    <property type="project" value="TreeGrafter"/>
</dbReference>
<dbReference type="SUPFAM" id="SSF52172">
    <property type="entry name" value="CheY-like"/>
    <property type="match status" value="1"/>
</dbReference>
<keyword evidence="3" id="KW-0902">Two-component regulatory system</keyword>
<evidence type="ECO:0000256" key="8">
    <source>
        <dbReference type="PROSITE-ProRule" id="PRU00169"/>
    </source>
</evidence>
<dbReference type="Gene3D" id="3.40.50.2300">
    <property type="match status" value="1"/>
</dbReference>
<proteinExistence type="predicted"/>
<dbReference type="PANTHER" id="PTHR48111">
    <property type="entry name" value="REGULATOR OF RPOS"/>
    <property type="match status" value="1"/>
</dbReference>
<dbReference type="InterPro" id="IPR001789">
    <property type="entry name" value="Sig_transdc_resp-reg_receiver"/>
</dbReference>
<dbReference type="EMBL" id="ACCJ01000461">
    <property type="protein sequence ID" value="EEG52284.1"/>
    <property type="molecule type" value="Genomic_DNA"/>
</dbReference>
<dbReference type="PROSITE" id="PS51755">
    <property type="entry name" value="OMPR_PHOB"/>
    <property type="match status" value="1"/>
</dbReference>
<dbReference type="CDD" id="cd00383">
    <property type="entry name" value="trans_reg_C"/>
    <property type="match status" value="1"/>
</dbReference>
<evidence type="ECO:0000256" key="3">
    <source>
        <dbReference type="ARBA" id="ARBA00023012"/>
    </source>
</evidence>
<evidence type="ECO:0000256" key="2">
    <source>
        <dbReference type="ARBA" id="ARBA00022553"/>
    </source>
</evidence>
<dbReference type="Proteomes" id="UP000004756">
    <property type="component" value="Unassembled WGS sequence"/>
</dbReference>
<dbReference type="PROSITE" id="PS50110">
    <property type="entry name" value="RESPONSE_REGULATORY"/>
    <property type="match status" value="1"/>
</dbReference>